<keyword evidence="2" id="KW-0472">Membrane</keyword>
<evidence type="ECO:0000256" key="1">
    <source>
        <dbReference type="SAM" id="MobiDB-lite"/>
    </source>
</evidence>
<feature type="transmembrane region" description="Helical" evidence="2">
    <location>
        <begin position="252"/>
        <end position="271"/>
    </location>
</feature>
<feature type="transmembrane region" description="Helical" evidence="2">
    <location>
        <begin position="132"/>
        <end position="152"/>
    </location>
</feature>
<feature type="transmembrane region" description="Helical" evidence="2">
    <location>
        <begin position="466"/>
        <end position="485"/>
    </location>
</feature>
<keyword evidence="2" id="KW-0812">Transmembrane</keyword>
<feature type="transmembrane region" description="Helical" evidence="2">
    <location>
        <begin position="216"/>
        <end position="240"/>
    </location>
</feature>
<dbReference type="PANTHER" id="PTHR36840:SF1">
    <property type="entry name" value="BLL5714 PROTEIN"/>
    <property type="match status" value="1"/>
</dbReference>
<feature type="compositionally biased region" description="Basic residues" evidence="1">
    <location>
        <begin position="25"/>
        <end position="42"/>
    </location>
</feature>
<keyword evidence="4" id="KW-1185">Reference proteome</keyword>
<proteinExistence type="predicted"/>
<evidence type="ECO:0000313" key="4">
    <source>
        <dbReference type="Proteomes" id="UP000248333"/>
    </source>
</evidence>
<feature type="transmembrane region" description="Helical" evidence="2">
    <location>
        <begin position="388"/>
        <end position="407"/>
    </location>
</feature>
<dbReference type="OrthoDB" id="7698234at2"/>
<name>A0A318NCK7_9ACTN</name>
<dbReference type="EMBL" id="PYBV01000036">
    <property type="protein sequence ID" value="PYC66110.1"/>
    <property type="molecule type" value="Genomic_DNA"/>
</dbReference>
<dbReference type="AlphaFoldDB" id="A0A318NCK7"/>
<dbReference type="Pfam" id="PF06772">
    <property type="entry name" value="LtrA"/>
    <property type="match status" value="1"/>
</dbReference>
<dbReference type="PANTHER" id="PTHR36840">
    <property type="entry name" value="BLL5714 PROTEIN"/>
    <property type="match status" value="1"/>
</dbReference>
<feature type="region of interest" description="Disordered" evidence="1">
    <location>
        <begin position="1"/>
        <end position="117"/>
    </location>
</feature>
<dbReference type="Proteomes" id="UP000248333">
    <property type="component" value="Unassembled WGS sequence"/>
</dbReference>
<feature type="transmembrane region" description="Helical" evidence="2">
    <location>
        <begin position="158"/>
        <end position="178"/>
    </location>
</feature>
<keyword evidence="2" id="KW-1133">Transmembrane helix</keyword>
<accession>A0A318NCK7</accession>
<comment type="caution">
    <text evidence="3">The sequence shown here is derived from an EMBL/GenBank/DDBJ whole genome shotgun (WGS) entry which is preliminary data.</text>
</comment>
<feature type="transmembrane region" description="Helical" evidence="2">
    <location>
        <begin position="348"/>
        <end position="367"/>
    </location>
</feature>
<protein>
    <recommendedName>
        <fullName evidence="5">Low temperature requirement protein A</fullName>
    </recommendedName>
</protein>
<evidence type="ECO:0000313" key="3">
    <source>
        <dbReference type="EMBL" id="PYC66110.1"/>
    </source>
</evidence>
<feature type="transmembrane region" description="Helical" evidence="2">
    <location>
        <begin position="190"/>
        <end position="210"/>
    </location>
</feature>
<gene>
    <name evidence="3" type="ORF">C7C45_25545</name>
</gene>
<evidence type="ECO:0008006" key="5">
    <source>
        <dbReference type="Google" id="ProtNLM"/>
    </source>
</evidence>
<feature type="compositionally biased region" description="Low complexity" evidence="1">
    <location>
        <begin position="1"/>
        <end position="24"/>
    </location>
</feature>
<evidence type="ECO:0000256" key="2">
    <source>
        <dbReference type="SAM" id="Phobius"/>
    </source>
</evidence>
<organism evidence="3 4">
    <name type="scientific">Micromonospora arborensis</name>
    <dbReference type="NCBI Taxonomy" id="2116518"/>
    <lineage>
        <taxon>Bacteria</taxon>
        <taxon>Bacillati</taxon>
        <taxon>Actinomycetota</taxon>
        <taxon>Actinomycetes</taxon>
        <taxon>Micromonosporales</taxon>
        <taxon>Micromonosporaceae</taxon>
        <taxon>Micromonospora</taxon>
    </lineage>
</organism>
<feature type="transmembrane region" description="Helical" evidence="2">
    <location>
        <begin position="419"/>
        <end position="445"/>
    </location>
</feature>
<sequence length="503" mass="53894">MAASGLAARATAGAAVGRRLAAAAGRRRRDARAGRSHRRPRQRPGDQAGAERTANRRLTSGEVPAGPLGPPRRCPVATSGRPLPGPAGIADPGTGRAGTADNPRRHGGRPGMTTGGTAALVRQPDGSTRATLLELLFDVVFVASLALTSTLLAERHTWSGAATVLLMLTAIWWTWSVTSTTTEFYDPQQRPIQVILMVAMVGSVGMAASLPKVSSGHAMVFAIAYVGTHVIRGIILITSLHQQHHRSALIRAARFLFWFLVSGVLWITGALSGTVNWTLWSIAIAIDLLSAAARYPTPWLGRVPFDQYARTTEHLGERYQQFVILALGDIILVPTLQVSRGEFGGLRVATLFCAFAVMLLLWQVYVFRAGELLAAGARAGRPARVAPYTHLVMLAGVVCTAASFDLVVSRPTGTTPVGWLLLIVGGPALFVIGRVLFTLLISMLVPWRRMLCLPLPLLTLPWAGRWPPLLVTTVVALGLTSHILIPGATRETTPGLRVRRPDN</sequence>
<reference evidence="3 4" key="1">
    <citation type="submission" date="2018-03" db="EMBL/GenBank/DDBJ databases">
        <title>Bioinformatic expansion and discovery of thiopeptide antibiotics.</title>
        <authorList>
            <person name="Schwalen C.J."/>
            <person name="Hudson G.A."/>
            <person name="Mitchell D.A."/>
        </authorList>
    </citation>
    <scope>NUCLEOTIDE SEQUENCE [LARGE SCALE GENOMIC DNA]</scope>
    <source>
        <strain evidence="3 4">NRRL 8041</strain>
    </source>
</reference>
<dbReference type="InterPro" id="IPR010640">
    <property type="entry name" value="Low_temperature_requirement_A"/>
</dbReference>